<evidence type="ECO:0000313" key="3">
    <source>
        <dbReference type="Proteomes" id="UP000789831"/>
    </source>
</evidence>
<proteinExistence type="predicted"/>
<accession>A0A9N8VHB1</accession>
<dbReference type="OrthoDB" id="2378212at2759"/>
<dbReference type="AlphaFoldDB" id="A0A9N8VHB1"/>
<evidence type="ECO:0000256" key="1">
    <source>
        <dbReference type="SAM" id="MobiDB-lite"/>
    </source>
</evidence>
<reference evidence="2" key="1">
    <citation type="submission" date="2021-06" db="EMBL/GenBank/DDBJ databases">
        <authorList>
            <person name="Kallberg Y."/>
            <person name="Tangrot J."/>
            <person name="Rosling A."/>
        </authorList>
    </citation>
    <scope>NUCLEOTIDE SEQUENCE</scope>
    <source>
        <strain evidence="2">MT106</strain>
    </source>
</reference>
<evidence type="ECO:0000313" key="2">
    <source>
        <dbReference type="EMBL" id="CAG8451148.1"/>
    </source>
</evidence>
<dbReference type="Proteomes" id="UP000789831">
    <property type="component" value="Unassembled WGS sequence"/>
</dbReference>
<dbReference type="EMBL" id="CAJVPL010000127">
    <property type="protein sequence ID" value="CAG8451148.1"/>
    <property type="molecule type" value="Genomic_DNA"/>
</dbReference>
<keyword evidence="3" id="KW-1185">Reference proteome</keyword>
<name>A0A9N8VHB1_9GLOM</name>
<feature type="region of interest" description="Disordered" evidence="1">
    <location>
        <begin position="1"/>
        <end position="25"/>
    </location>
</feature>
<gene>
    <name evidence="2" type="ORF">AGERDE_LOCUS1740</name>
</gene>
<protein>
    <submittedName>
        <fullName evidence="2">3402_t:CDS:1</fullName>
    </submittedName>
</protein>
<organism evidence="2 3">
    <name type="scientific">Ambispora gerdemannii</name>
    <dbReference type="NCBI Taxonomy" id="144530"/>
    <lineage>
        <taxon>Eukaryota</taxon>
        <taxon>Fungi</taxon>
        <taxon>Fungi incertae sedis</taxon>
        <taxon>Mucoromycota</taxon>
        <taxon>Glomeromycotina</taxon>
        <taxon>Glomeromycetes</taxon>
        <taxon>Archaeosporales</taxon>
        <taxon>Ambisporaceae</taxon>
        <taxon>Ambispora</taxon>
    </lineage>
</organism>
<sequence>MSNGRNAYQKQQYKHYNQKQQDGYQQQKTPPQCYVIDLARCYIEYEDLQIPHHVLFWGDHTKVAMVVAFNTQTLSIITNNMRDEIMIPFSEIYGFDPNREKGFWIKLKPDFERKFYYHPRGFNRGKKIPCDEENRIRSFFEGAEEFNVIGCEWVNEEDMATIGKMMKQHIGDRKDEWNDPTVIQTMMQTNNSGLARINATFGNQLFFPFSSCKFQKESSFSFLRSMCDDDMGFLIRPESREISLFVNFLEDEICIPFNQIIDVQVELDNKITLKFRDNFIRRYLKHQDGFNPAQPGIPLSKDPTFGNKFASNNLISIVPLPKYNADRVQEVIKVLYRMLGKSVGETLPVTLKLPNANTMMRTEYMDNICNSDMQQLSLDMSRNLKIDAYR</sequence>
<comment type="caution">
    <text evidence="2">The sequence shown here is derived from an EMBL/GenBank/DDBJ whole genome shotgun (WGS) entry which is preliminary data.</text>
</comment>